<accession>A0ABP3UEL1</accession>
<dbReference type="Proteomes" id="UP001500339">
    <property type="component" value="Unassembled WGS sequence"/>
</dbReference>
<feature type="transmembrane region" description="Helical" evidence="1">
    <location>
        <begin position="21"/>
        <end position="39"/>
    </location>
</feature>
<evidence type="ECO:0000313" key="3">
    <source>
        <dbReference type="Proteomes" id="UP001500339"/>
    </source>
</evidence>
<comment type="caution">
    <text evidence="2">The sequence shown here is derived from an EMBL/GenBank/DDBJ whole genome shotgun (WGS) entry which is preliminary data.</text>
</comment>
<gene>
    <name evidence="2" type="ORF">GCM10008905_27700</name>
</gene>
<reference evidence="3" key="1">
    <citation type="journal article" date="2019" name="Int. J. Syst. Evol. Microbiol.">
        <title>The Global Catalogue of Microorganisms (GCM) 10K type strain sequencing project: providing services to taxonomists for standard genome sequencing and annotation.</title>
        <authorList>
            <consortium name="The Broad Institute Genomics Platform"/>
            <consortium name="The Broad Institute Genome Sequencing Center for Infectious Disease"/>
            <person name="Wu L."/>
            <person name="Ma J."/>
        </authorList>
    </citation>
    <scope>NUCLEOTIDE SEQUENCE [LARGE SCALE GENOMIC DNA]</scope>
    <source>
        <strain evidence="3">JCM 1405</strain>
    </source>
</reference>
<sequence>MKVKIDIGKIFLTPPYEMSERITLFIMLVITFIIFFTPLKFSHISPIEAAITATFPALSISWGWIVLLRSVFKKKKYSKYN</sequence>
<evidence type="ECO:0000313" key="2">
    <source>
        <dbReference type="EMBL" id="GAA0728583.1"/>
    </source>
</evidence>
<keyword evidence="1" id="KW-1133">Transmembrane helix</keyword>
<dbReference type="RefSeq" id="WP_343770587.1">
    <property type="nucleotide sequence ID" value="NZ_BAAACF010000003.1"/>
</dbReference>
<keyword evidence="3" id="KW-1185">Reference proteome</keyword>
<name>A0ABP3UEL1_9CLOT</name>
<dbReference type="EMBL" id="BAAACF010000003">
    <property type="protein sequence ID" value="GAA0728583.1"/>
    <property type="molecule type" value="Genomic_DNA"/>
</dbReference>
<organism evidence="2 3">
    <name type="scientific">Clostridium malenominatum</name>
    <dbReference type="NCBI Taxonomy" id="1539"/>
    <lineage>
        <taxon>Bacteria</taxon>
        <taxon>Bacillati</taxon>
        <taxon>Bacillota</taxon>
        <taxon>Clostridia</taxon>
        <taxon>Eubacteriales</taxon>
        <taxon>Clostridiaceae</taxon>
        <taxon>Clostridium</taxon>
    </lineage>
</organism>
<feature type="transmembrane region" description="Helical" evidence="1">
    <location>
        <begin position="51"/>
        <end position="72"/>
    </location>
</feature>
<protein>
    <submittedName>
        <fullName evidence="2">Uncharacterized protein</fullName>
    </submittedName>
</protein>
<keyword evidence="1" id="KW-0472">Membrane</keyword>
<evidence type="ECO:0000256" key="1">
    <source>
        <dbReference type="SAM" id="Phobius"/>
    </source>
</evidence>
<keyword evidence="1" id="KW-0812">Transmembrane</keyword>
<proteinExistence type="predicted"/>